<dbReference type="EMBL" id="KZ613483">
    <property type="protein sequence ID" value="PMD20857.1"/>
    <property type="molecule type" value="Genomic_DNA"/>
</dbReference>
<accession>A0A2J6Q3J4</accession>
<reference evidence="2 3" key="1">
    <citation type="submission" date="2016-05" db="EMBL/GenBank/DDBJ databases">
        <title>A degradative enzymes factory behind the ericoid mycorrhizal symbiosis.</title>
        <authorList>
            <consortium name="DOE Joint Genome Institute"/>
            <person name="Martino E."/>
            <person name="Morin E."/>
            <person name="Grelet G."/>
            <person name="Kuo A."/>
            <person name="Kohler A."/>
            <person name="Daghino S."/>
            <person name="Barry K."/>
            <person name="Choi C."/>
            <person name="Cichocki N."/>
            <person name="Clum A."/>
            <person name="Copeland A."/>
            <person name="Hainaut M."/>
            <person name="Haridas S."/>
            <person name="Labutti K."/>
            <person name="Lindquist E."/>
            <person name="Lipzen A."/>
            <person name="Khouja H.-R."/>
            <person name="Murat C."/>
            <person name="Ohm R."/>
            <person name="Olson A."/>
            <person name="Spatafora J."/>
            <person name="Veneault-Fourrey C."/>
            <person name="Henrissat B."/>
            <person name="Grigoriev I."/>
            <person name="Martin F."/>
            <person name="Perotto S."/>
        </authorList>
    </citation>
    <scope>NUCLEOTIDE SEQUENCE [LARGE SCALE GENOMIC DNA]</scope>
    <source>
        <strain evidence="2 3">UAMH 7357</strain>
    </source>
</reference>
<dbReference type="AlphaFoldDB" id="A0A2J6Q3J4"/>
<keyword evidence="3" id="KW-1185">Reference proteome</keyword>
<organism evidence="2 3">
    <name type="scientific">Hyaloscypha hepaticicola</name>
    <dbReference type="NCBI Taxonomy" id="2082293"/>
    <lineage>
        <taxon>Eukaryota</taxon>
        <taxon>Fungi</taxon>
        <taxon>Dikarya</taxon>
        <taxon>Ascomycota</taxon>
        <taxon>Pezizomycotina</taxon>
        <taxon>Leotiomycetes</taxon>
        <taxon>Helotiales</taxon>
        <taxon>Hyaloscyphaceae</taxon>
        <taxon>Hyaloscypha</taxon>
    </lineage>
</organism>
<evidence type="ECO:0000313" key="2">
    <source>
        <dbReference type="EMBL" id="PMD20857.1"/>
    </source>
</evidence>
<gene>
    <name evidence="2" type="ORF">NA56DRAFT_704089</name>
</gene>
<proteinExistence type="predicted"/>
<evidence type="ECO:0000256" key="1">
    <source>
        <dbReference type="SAM" id="MobiDB-lite"/>
    </source>
</evidence>
<name>A0A2J6Q3J4_9HELO</name>
<sequence>MRATNNSRYLSSSIGPRCLFNKGHGTIEKVFRVLVAAFQMPALILQQQHIVARLETAYVWKHAWNDRTRHCCNIPSNGVDRRSASSNDHVPVHAVVERGRVPPESFGATSSSDAYALLQSDVGLHRKKEAPEPKNHTCNNALNMTRGVRCAFLGPAAAASFPFEDIASDDAYLMPRAGMPRSDKTPGPSNVLVGRGT</sequence>
<evidence type="ECO:0000313" key="3">
    <source>
        <dbReference type="Proteomes" id="UP000235672"/>
    </source>
</evidence>
<protein>
    <submittedName>
        <fullName evidence="2">Uncharacterized protein</fullName>
    </submittedName>
</protein>
<dbReference type="Proteomes" id="UP000235672">
    <property type="component" value="Unassembled WGS sequence"/>
</dbReference>
<feature type="region of interest" description="Disordered" evidence="1">
    <location>
        <begin position="178"/>
        <end position="197"/>
    </location>
</feature>